<reference evidence="3 4" key="1">
    <citation type="submission" date="2018-06" db="EMBL/GenBank/DDBJ databases">
        <title>Population genomics shows no distinction between pathogenic Candida krusei and environmental Pichia kudriavzevii: One species, four names.</title>
        <authorList>
            <person name="Douglass A.P."/>
            <person name="Offei B."/>
            <person name="Braun-Galleani S."/>
            <person name="Coughlan A.Y."/>
            <person name="Martos A."/>
            <person name="Ortiz-Merino R.A."/>
            <person name="Byrne K.P."/>
            <person name="Wolfe K.H."/>
        </authorList>
    </citation>
    <scope>NUCLEOTIDE SEQUENCE [LARGE SCALE GENOMIC DNA]</scope>
    <source>
        <strain evidence="3 4">CBS573</strain>
    </source>
</reference>
<dbReference type="SUPFAM" id="SSF53474">
    <property type="entry name" value="alpha/beta-Hydrolases"/>
    <property type="match status" value="1"/>
</dbReference>
<dbReference type="KEGG" id="pkz:C5L36_0B06560"/>
<accession>A0A2U9R2C5</accession>
<keyword evidence="4" id="KW-1185">Reference proteome</keyword>
<dbReference type="Gene3D" id="3.40.50.1820">
    <property type="entry name" value="alpha/beta hydrolase"/>
    <property type="match status" value="1"/>
</dbReference>
<dbReference type="Proteomes" id="UP000249293">
    <property type="component" value="Chromosome 2"/>
</dbReference>
<sequence length="352" mass="39847">MNLPLLKLALPNRVTFVVILCFEVVSRDKKMPAFLSYASPKGSYRTPKYPIVLCHGFSGFDQLFMIPAFDKNYVPPLTDKFKSLFNKKIGSAPTLPSMDVDNHDVVSAGKYLIEYWNGIKSQLEEVGCTVLVAKVPPFARIETRAHMLDEFIVSQLPNIRKQHGVPEGRPIKLNLVAHSMGGLDCRYLIHYLQKKKRDKYQIVSLTTISTPHRGTSAADFALEYSPESLIRNYFPSVFQLSTSFTKVFNRHIHNDPDVKYFSYASQFTPNPASMFLVTWKIVKDKEGPNDGLVSVKSAKWGKFMGCLDDVDHADLINWMGPVKMAKMALGIPNFNPKWFYMDIMNNLAAHGL</sequence>
<dbReference type="GeneID" id="40383176"/>
<dbReference type="RefSeq" id="XP_029320888.1">
    <property type="nucleotide sequence ID" value="XM_029465029.1"/>
</dbReference>
<dbReference type="InterPro" id="IPR007751">
    <property type="entry name" value="DUF676_lipase-like"/>
</dbReference>
<dbReference type="AlphaFoldDB" id="A0A2U9R2C5"/>
<evidence type="ECO:0000256" key="1">
    <source>
        <dbReference type="ARBA" id="ARBA00007920"/>
    </source>
</evidence>
<evidence type="ECO:0000259" key="2">
    <source>
        <dbReference type="Pfam" id="PF05057"/>
    </source>
</evidence>
<dbReference type="VEuPathDB" id="FungiDB:C5L36_0B06560"/>
<dbReference type="PANTHER" id="PTHR11440">
    <property type="entry name" value="LECITHIN-CHOLESTEROL ACYLTRANSFERASE-RELATED"/>
    <property type="match status" value="1"/>
</dbReference>
<proteinExistence type="inferred from homology"/>
<evidence type="ECO:0000313" key="4">
    <source>
        <dbReference type="Proteomes" id="UP000249293"/>
    </source>
</evidence>
<dbReference type="OrthoDB" id="5592486at2759"/>
<name>A0A2U9R2C5_PICKU</name>
<dbReference type="EMBL" id="CP028774">
    <property type="protein sequence ID" value="AWU75411.1"/>
    <property type="molecule type" value="Genomic_DNA"/>
</dbReference>
<organism evidence="3 4">
    <name type="scientific">Pichia kudriavzevii</name>
    <name type="common">Yeast</name>
    <name type="synonym">Issatchenkia orientalis</name>
    <dbReference type="NCBI Taxonomy" id="4909"/>
    <lineage>
        <taxon>Eukaryota</taxon>
        <taxon>Fungi</taxon>
        <taxon>Dikarya</taxon>
        <taxon>Ascomycota</taxon>
        <taxon>Saccharomycotina</taxon>
        <taxon>Pichiomycetes</taxon>
        <taxon>Pichiales</taxon>
        <taxon>Pichiaceae</taxon>
        <taxon>Pichia</taxon>
    </lineage>
</organism>
<comment type="similarity">
    <text evidence="1">Belongs to the putative lipase ROG1 family.</text>
</comment>
<dbReference type="InterPro" id="IPR029058">
    <property type="entry name" value="AB_hydrolase_fold"/>
</dbReference>
<gene>
    <name evidence="3" type="ORF">C5L36_0B06560</name>
</gene>
<dbReference type="STRING" id="4909.A0A2U9R2C5"/>
<evidence type="ECO:0000313" key="3">
    <source>
        <dbReference type="EMBL" id="AWU75411.1"/>
    </source>
</evidence>
<dbReference type="Pfam" id="PF05057">
    <property type="entry name" value="DUF676"/>
    <property type="match status" value="1"/>
</dbReference>
<feature type="domain" description="DUF676" evidence="2">
    <location>
        <begin position="150"/>
        <end position="216"/>
    </location>
</feature>
<protein>
    <recommendedName>
        <fullName evidence="2">DUF676 domain-containing protein</fullName>
    </recommendedName>
</protein>